<keyword evidence="3" id="KW-0175">Coiled coil</keyword>
<protein>
    <recommendedName>
        <fullName evidence="8">RWP-RK domain-containing protein</fullName>
    </recommendedName>
</protein>
<evidence type="ECO:0000313" key="9">
    <source>
        <dbReference type="EMBL" id="RZC63200.1"/>
    </source>
</evidence>
<reference evidence="9 10" key="1">
    <citation type="journal article" date="2018" name="Science">
        <title>The opium poppy genome and morphinan production.</title>
        <authorList>
            <person name="Guo L."/>
            <person name="Winzer T."/>
            <person name="Yang X."/>
            <person name="Li Y."/>
            <person name="Ning Z."/>
            <person name="He Z."/>
            <person name="Teodor R."/>
            <person name="Lu Y."/>
            <person name="Bowser T.A."/>
            <person name="Graham I.A."/>
            <person name="Ye K."/>
        </authorList>
    </citation>
    <scope>NUCLEOTIDE SEQUENCE [LARGE SCALE GENOMIC DNA]</scope>
    <source>
        <strain evidence="10">cv. HN1</strain>
        <tissue evidence="9">Leaves</tissue>
    </source>
</reference>
<feature type="domain" description="RWP-RK" evidence="8">
    <location>
        <begin position="244"/>
        <end position="324"/>
    </location>
</feature>
<comment type="function">
    <text evidence="1">Putative transcription factor.</text>
</comment>
<gene>
    <name evidence="9" type="ORF">C5167_024958</name>
</gene>
<dbReference type="Proteomes" id="UP000316621">
    <property type="component" value="Chromosome 5"/>
</dbReference>
<keyword evidence="10" id="KW-1185">Reference proteome</keyword>
<dbReference type="Gramene" id="RZC63200">
    <property type="protein sequence ID" value="RZC63200"/>
    <property type="gene ID" value="C5167_024958"/>
</dbReference>
<evidence type="ECO:0000259" key="8">
    <source>
        <dbReference type="PROSITE" id="PS51519"/>
    </source>
</evidence>
<dbReference type="PROSITE" id="PS51519">
    <property type="entry name" value="RWP_RK"/>
    <property type="match status" value="1"/>
</dbReference>
<evidence type="ECO:0000256" key="5">
    <source>
        <dbReference type="ARBA" id="ARBA00023163"/>
    </source>
</evidence>
<evidence type="ECO:0000256" key="3">
    <source>
        <dbReference type="ARBA" id="ARBA00023054"/>
    </source>
</evidence>
<evidence type="ECO:0000256" key="6">
    <source>
        <dbReference type="ARBA" id="ARBA00023242"/>
    </source>
</evidence>
<evidence type="ECO:0000256" key="1">
    <source>
        <dbReference type="ARBA" id="ARBA00004049"/>
    </source>
</evidence>
<name>A0A4Y7JT12_PAPSO</name>
<evidence type="ECO:0000256" key="4">
    <source>
        <dbReference type="ARBA" id="ARBA00023125"/>
    </source>
</evidence>
<accession>A0A4Y7JT12</accession>
<organism evidence="9 10">
    <name type="scientific">Papaver somniferum</name>
    <name type="common">Opium poppy</name>
    <dbReference type="NCBI Taxonomy" id="3469"/>
    <lineage>
        <taxon>Eukaryota</taxon>
        <taxon>Viridiplantae</taxon>
        <taxon>Streptophyta</taxon>
        <taxon>Embryophyta</taxon>
        <taxon>Tracheophyta</taxon>
        <taxon>Spermatophyta</taxon>
        <taxon>Magnoliopsida</taxon>
        <taxon>Ranunculales</taxon>
        <taxon>Papaveraceae</taxon>
        <taxon>Papaveroideae</taxon>
        <taxon>Papaver</taxon>
    </lineage>
</organism>
<dbReference type="STRING" id="3469.A0A4Y7JT12"/>
<dbReference type="InterPro" id="IPR003035">
    <property type="entry name" value="RWP-RK_dom"/>
</dbReference>
<keyword evidence="6" id="KW-0539">Nucleus</keyword>
<keyword evidence="5" id="KW-0804">Transcription</keyword>
<evidence type="ECO:0000313" key="10">
    <source>
        <dbReference type="Proteomes" id="UP000316621"/>
    </source>
</evidence>
<dbReference type="InterPro" id="IPR044607">
    <property type="entry name" value="RKD-like"/>
</dbReference>
<dbReference type="PANTHER" id="PTHR46373">
    <property type="entry name" value="PROTEIN RKD4"/>
    <property type="match status" value="1"/>
</dbReference>
<keyword evidence="2" id="KW-0805">Transcription regulation</keyword>
<dbReference type="EMBL" id="CM010719">
    <property type="protein sequence ID" value="RZC63200.1"/>
    <property type="molecule type" value="Genomic_DNA"/>
</dbReference>
<evidence type="ECO:0000256" key="7">
    <source>
        <dbReference type="SAM" id="MobiDB-lite"/>
    </source>
</evidence>
<dbReference type="OMA" id="TQYCIDR"/>
<keyword evidence="4" id="KW-0238">DNA-binding</keyword>
<sequence length="346" mass="39492">MPSCSNVEEDLLAMDDVARYFPESSPTLNFDELLNGNSQHDDEDLFDWDTENPVMNDDDYNFNNSPNVDFTDGVEGEIPEYVGDIGNEVGTNFVVPFSVWPPVRAPFNCSYCHLLREIIHENGENSMRLEIHGRIGFISHAIHEMRTNVIDGPPIVNYEMFDFTMQSMESVKQFIVQYCQSRTQEGYVLLPDPLSVYYDALCYGLNCFNNVDPDELNPPSEARHIGAEEENRTPANTNDTRTPRPGLASQRQRTRALTLTDLTRRFHVPINTAAKELEICTTVLKKKCRQFGVKRWPSRAVISKTKKLSILETSLREGNGSQNASREIETLRKQLEDIYACRDVHD</sequence>
<proteinExistence type="predicted"/>
<dbReference type="PANTHER" id="PTHR46373:SF5">
    <property type="entry name" value="RWP-RK DOMAIN PROTEIN"/>
    <property type="match status" value="1"/>
</dbReference>
<evidence type="ECO:0000256" key="2">
    <source>
        <dbReference type="ARBA" id="ARBA00023015"/>
    </source>
</evidence>
<dbReference type="AlphaFoldDB" id="A0A4Y7JT12"/>
<dbReference type="Pfam" id="PF02042">
    <property type="entry name" value="RWP-RK"/>
    <property type="match status" value="1"/>
</dbReference>
<dbReference type="GO" id="GO:0003677">
    <property type="term" value="F:DNA binding"/>
    <property type="evidence" value="ECO:0007669"/>
    <property type="project" value="UniProtKB-KW"/>
</dbReference>
<dbReference type="GO" id="GO:0003700">
    <property type="term" value="F:DNA-binding transcription factor activity"/>
    <property type="evidence" value="ECO:0007669"/>
    <property type="project" value="InterPro"/>
</dbReference>
<feature type="region of interest" description="Disordered" evidence="7">
    <location>
        <begin position="226"/>
        <end position="253"/>
    </location>
</feature>